<evidence type="ECO:0000256" key="4">
    <source>
        <dbReference type="ARBA" id="ARBA00022705"/>
    </source>
</evidence>
<evidence type="ECO:0000256" key="14">
    <source>
        <dbReference type="ARBA" id="ARBA00041592"/>
    </source>
</evidence>
<dbReference type="PROSITE" id="PS00893">
    <property type="entry name" value="NUDIX_BOX"/>
    <property type="match status" value="1"/>
</dbReference>
<feature type="domain" description="Nudix hydrolase" evidence="17">
    <location>
        <begin position="1"/>
        <end position="130"/>
    </location>
</feature>
<evidence type="ECO:0000256" key="7">
    <source>
        <dbReference type="ARBA" id="ARBA00022801"/>
    </source>
</evidence>
<keyword evidence="9" id="KW-0234">DNA repair</keyword>
<evidence type="ECO:0000313" key="19">
    <source>
        <dbReference type="Proteomes" id="UP000183471"/>
    </source>
</evidence>
<evidence type="ECO:0000256" key="15">
    <source>
        <dbReference type="ARBA" id="ARBA00041979"/>
    </source>
</evidence>
<evidence type="ECO:0000256" key="8">
    <source>
        <dbReference type="ARBA" id="ARBA00022842"/>
    </source>
</evidence>
<dbReference type="NCBIfam" id="NF006530">
    <property type="entry name" value="PRK08999.1"/>
    <property type="match status" value="1"/>
</dbReference>
<evidence type="ECO:0000256" key="9">
    <source>
        <dbReference type="ARBA" id="ARBA00023204"/>
    </source>
</evidence>
<dbReference type="InterPro" id="IPR029119">
    <property type="entry name" value="MutY_C"/>
</dbReference>
<dbReference type="Gene3D" id="3.90.79.10">
    <property type="entry name" value="Nucleoside Triphosphate Pyrophosphohydrolase"/>
    <property type="match status" value="1"/>
</dbReference>
<dbReference type="PRINTS" id="PR00502">
    <property type="entry name" value="NUDIXFAMILY"/>
</dbReference>
<evidence type="ECO:0000256" key="2">
    <source>
        <dbReference type="ARBA" id="ARBA00005582"/>
    </source>
</evidence>
<proteinExistence type="inferred from homology"/>
<keyword evidence="19" id="KW-1185">Reference proteome</keyword>
<evidence type="ECO:0000313" key="18">
    <source>
        <dbReference type="EMBL" id="SDQ76172.1"/>
    </source>
</evidence>
<comment type="similarity">
    <text evidence="2">Belongs to the Nudix hydrolase family.</text>
</comment>
<dbReference type="EMBL" id="FNKY01000001">
    <property type="protein sequence ID" value="SDQ76172.1"/>
    <property type="molecule type" value="Genomic_DNA"/>
</dbReference>
<dbReference type="EC" id="3.6.1.55" evidence="12"/>
<dbReference type="PROSITE" id="PS51462">
    <property type="entry name" value="NUDIX"/>
    <property type="match status" value="1"/>
</dbReference>
<keyword evidence="4" id="KW-0235">DNA replication</keyword>
<evidence type="ECO:0000256" key="16">
    <source>
        <dbReference type="ARBA" id="ARBA00042798"/>
    </source>
</evidence>
<keyword evidence="3" id="KW-0515">Mutator protein</keyword>
<dbReference type="InterPro" id="IPR047127">
    <property type="entry name" value="MutT-like"/>
</dbReference>
<dbReference type="Pfam" id="PF02581">
    <property type="entry name" value="TMP-TENI"/>
    <property type="match status" value="1"/>
</dbReference>
<evidence type="ECO:0000256" key="11">
    <source>
        <dbReference type="ARBA" id="ARBA00036904"/>
    </source>
</evidence>
<dbReference type="InterPro" id="IPR022998">
    <property type="entry name" value="ThiamineP_synth_TenI"/>
</dbReference>
<comment type="cofactor">
    <cofactor evidence="1">
        <name>Mg(2+)</name>
        <dbReference type="ChEBI" id="CHEBI:18420"/>
    </cofactor>
</comment>
<dbReference type="PANTHER" id="PTHR47707">
    <property type="entry name" value="8-OXO-DGTP DIPHOSPHATASE"/>
    <property type="match status" value="1"/>
</dbReference>
<accession>A0ABY0TFQ8</accession>
<gene>
    <name evidence="18" type="ORF">SAMN05216402_2184</name>
</gene>
<organism evidence="18 19">
    <name type="scientific">Nitrosospira multiformis</name>
    <dbReference type="NCBI Taxonomy" id="1231"/>
    <lineage>
        <taxon>Bacteria</taxon>
        <taxon>Pseudomonadati</taxon>
        <taxon>Pseudomonadota</taxon>
        <taxon>Betaproteobacteria</taxon>
        <taxon>Nitrosomonadales</taxon>
        <taxon>Nitrosomonadaceae</taxon>
        <taxon>Nitrosospira</taxon>
    </lineage>
</organism>
<dbReference type="InterPro" id="IPR013785">
    <property type="entry name" value="Aldolase_TIM"/>
</dbReference>
<evidence type="ECO:0000256" key="10">
    <source>
        <dbReference type="ARBA" id="ARBA00035861"/>
    </source>
</evidence>
<keyword evidence="5" id="KW-0479">Metal-binding</keyword>
<evidence type="ECO:0000256" key="13">
    <source>
        <dbReference type="ARBA" id="ARBA00040794"/>
    </source>
</evidence>
<dbReference type="InterPro" id="IPR020084">
    <property type="entry name" value="NUDIX_hydrolase_CS"/>
</dbReference>
<dbReference type="SUPFAM" id="SSF51391">
    <property type="entry name" value="Thiamin phosphate synthase"/>
    <property type="match status" value="1"/>
</dbReference>
<dbReference type="CDD" id="cd00564">
    <property type="entry name" value="TMP_TenI"/>
    <property type="match status" value="1"/>
</dbReference>
<comment type="caution">
    <text evidence="18">The sequence shown here is derived from an EMBL/GenBank/DDBJ whole genome shotgun (WGS) entry which is preliminary data.</text>
</comment>
<dbReference type="InterPro" id="IPR015797">
    <property type="entry name" value="NUDIX_hydrolase-like_dom_sf"/>
</dbReference>
<evidence type="ECO:0000256" key="5">
    <source>
        <dbReference type="ARBA" id="ARBA00022723"/>
    </source>
</evidence>
<sequence>MPSINVAFAVVQREDGHVLMAERPYGKESAGFWEFPGGKFESGESADQAITRELYEELGIRLKVAYPWISYSHIYPDKIVKLHVYRIFSWEGTPSGREGQRISWENPSSVTVTPLLPANEKILQAIALPLIYAIINAGPCPGIKVKLMRRLIYLLEQGVRLMQVRIRSMNPDQHIQIMRPIVNLAHKYGAKILVNGNEPLALKSGADGIHLSANQLMNMRTRPCIPLLSVSCHNASELAHAVTLRANFVSLSPVRSTPTHPNVSGMGWKKFADLTNKLPMPVYAFGGLDSDCLATAMRHHAYGIALSSNI</sequence>
<reference evidence="18 19" key="1">
    <citation type="submission" date="2016-10" db="EMBL/GenBank/DDBJ databases">
        <authorList>
            <person name="Varghese N."/>
            <person name="Submissions S."/>
        </authorList>
    </citation>
    <scope>NUCLEOTIDE SEQUENCE [LARGE SCALE GENOMIC DNA]</scope>
    <source>
        <strain evidence="18 19">Nl1</strain>
    </source>
</reference>
<name>A0ABY0TFQ8_9PROT</name>
<dbReference type="CDD" id="cd03425">
    <property type="entry name" value="NUDIX_MutT_NudA_like"/>
    <property type="match status" value="1"/>
</dbReference>
<dbReference type="Proteomes" id="UP000183471">
    <property type="component" value="Unassembled WGS sequence"/>
</dbReference>
<keyword evidence="7" id="KW-0378">Hydrolase</keyword>
<evidence type="ECO:0000256" key="1">
    <source>
        <dbReference type="ARBA" id="ARBA00001946"/>
    </source>
</evidence>
<keyword evidence="6" id="KW-0227">DNA damage</keyword>
<comment type="catalytic activity">
    <reaction evidence="11">
        <text>8-oxo-GTP + H2O = 8-oxo-GMP + diphosphate + H(+)</text>
        <dbReference type="Rhea" id="RHEA:67616"/>
        <dbReference type="ChEBI" id="CHEBI:15377"/>
        <dbReference type="ChEBI" id="CHEBI:15378"/>
        <dbReference type="ChEBI" id="CHEBI:33019"/>
        <dbReference type="ChEBI" id="CHEBI:143553"/>
        <dbReference type="ChEBI" id="CHEBI:145694"/>
    </reaction>
</comment>
<evidence type="ECO:0000259" key="17">
    <source>
        <dbReference type="PROSITE" id="PS51462"/>
    </source>
</evidence>
<dbReference type="SUPFAM" id="SSF55811">
    <property type="entry name" value="Nudix"/>
    <property type="match status" value="1"/>
</dbReference>
<dbReference type="InterPro" id="IPR020476">
    <property type="entry name" value="Nudix_hydrolase"/>
</dbReference>
<dbReference type="InterPro" id="IPR000086">
    <property type="entry name" value="NUDIX_hydrolase_dom"/>
</dbReference>
<evidence type="ECO:0000256" key="12">
    <source>
        <dbReference type="ARBA" id="ARBA00038905"/>
    </source>
</evidence>
<dbReference type="PANTHER" id="PTHR47707:SF1">
    <property type="entry name" value="NUDIX HYDROLASE FAMILY PROTEIN"/>
    <property type="match status" value="1"/>
</dbReference>
<protein>
    <recommendedName>
        <fullName evidence="13">8-oxo-dGTP diphosphatase</fullName>
        <ecNumber evidence="12">3.6.1.55</ecNumber>
    </recommendedName>
    <alternativeName>
        <fullName evidence="16">7,8-dihydro-8-oxoguanine-triphosphatase</fullName>
    </alternativeName>
    <alternativeName>
        <fullName evidence="15">Mutator protein MutT</fullName>
    </alternativeName>
    <alternativeName>
        <fullName evidence="14">dGTP pyrophosphohydrolase</fullName>
    </alternativeName>
</protein>
<comment type="catalytic activity">
    <reaction evidence="10">
        <text>8-oxo-dGTP + H2O = 8-oxo-dGMP + diphosphate + H(+)</text>
        <dbReference type="Rhea" id="RHEA:31575"/>
        <dbReference type="ChEBI" id="CHEBI:15377"/>
        <dbReference type="ChEBI" id="CHEBI:15378"/>
        <dbReference type="ChEBI" id="CHEBI:33019"/>
        <dbReference type="ChEBI" id="CHEBI:63224"/>
        <dbReference type="ChEBI" id="CHEBI:77896"/>
        <dbReference type="EC" id="3.6.1.55"/>
    </reaction>
</comment>
<dbReference type="InterPro" id="IPR036206">
    <property type="entry name" value="ThiamineP_synth_sf"/>
</dbReference>
<evidence type="ECO:0000256" key="3">
    <source>
        <dbReference type="ARBA" id="ARBA00022457"/>
    </source>
</evidence>
<evidence type="ECO:0000256" key="6">
    <source>
        <dbReference type="ARBA" id="ARBA00022763"/>
    </source>
</evidence>
<keyword evidence="8" id="KW-0460">Magnesium</keyword>
<dbReference type="Gene3D" id="3.20.20.70">
    <property type="entry name" value="Aldolase class I"/>
    <property type="match status" value="1"/>
</dbReference>
<dbReference type="Pfam" id="PF14815">
    <property type="entry name" value="NUDIX_4"/>
    <property type="match status" value="1"/>
</dbReference>